<reference evidence="2 3" key="1">
    <citation type="submission" date="2019-08" db="EMBL/GenBank/DDBJ databases">
        <title>Selenomonas sp. mPRGC5 and Selenomonas sp. mPRGC8 isolated from ruminal fluid of dairy goat (Capra hircus).</title>
        <authorList>
            <person name="Poothong S."/>
            <person name="Nuengjamnong C."/>
            <person name="Tanasupawat S."/>
        </authorList>
    </citation>
    <scope>NUCLEOTIDE SEQUENCE [LARGE SCALE GENOMIC DNA]</scope>
    <source>
        <strain evidence="3">mPRGC5</strain>
    </source>
</reference>
<comment type="caution">
    <text evidence="2">The sequence shown here is derived from an EMBL/GenBank/DDBJ whole genome shotgun (WGS) entry which is preliminary data.</text>
</comment>
<feature type="transmembrane region" description="Helical" evidence="1">
    <location>
        <begin position="20"/>
        <end position="42"/>
    </location>
</feature>
<evidence type="ECO:0000313" key="2">
    <source>
        <dbReference type="EMBL" id="TYZ25075.1"/>
    </source>
</evidence>
<dbReference type="Proteomes" id="UP000323646">
    <property type="component" value="Unassembled WGS sequence"/>
</dbReference>
<dbReference type="EMBL" id="VTOY01000001">
    <property type="protein sequence ID" value="TYZ25075.1"/>
    <property type="molecule type" value="Genomic_DNA"/>
</dbReference>
<protein>
    <submittedName>
        <fullName evidence="2">Uncharacterized protein</fullName>
    </submittedName>
</protein>
<feature type="transmembrane region" description="Helical" evidence="1">
    <location>
        <begin position="133"/>
        <end position="151"/>
    </location>
</feature>
<accession>A0A5D6WDH1</accession>
<evidence type="ECO:0000256" key="1">
    <source>
        <dbReference type="SAM" id="Phobius"/>
    </source>
</evidence>
<dbReference type="AlphaFoldDB" id="A0A5D6WDH1"/>
<keyword evidence="1" id="KW-0812">Transmembrane</keyword>
<keyword evidence="1" id="KW-0472">Membrane</keyword>
<dbReference type="RefSeq" id="WP_149170688.1">
    <property type="nucleotide sequence ID" value="NZ_VTOY01000001.1"/>
</dbReference>
<sequence>MFRSVYILWPGDPCHMPKLLFLRVALRHIWLLHLFILSVTFIDLLQVGLTAGTWINLVLVAINAFELRSSYRREKHRFIGLFRLVEQNDIQQWQTKDTPRKTVNELSVITMNCYLKAVDDFEKHYEQDRSRQSIEMFTSILIIFFTISWLLKYL</sequence>
<evidence type="ECO:0000313" key="3">
    <source>
        <dbReference type="Proteomes" id="UP000323646"/>
    </source>
</evidence>
<gene>
    <name evidence="2" type="ORF">FZ040_03350</name>
</gene>
<dbReference type="OrthoDB" id="1665905at2"/>
<name>A0A5D6WDH1_9FIRM</name>
<proteinExistence type="predicted"/>
<feature type="transmembrane region" description="Helical" evidence="1">
    <location>
        <begin position="48"/>
        <end position="67"/>
    </location>
</feature>
<keyword evidence="3" id="KW-1185">Reference proteome</keyword>
<organism evidence="2 3">
    <name type="scientific">Selenomonas ruminis</name>
    <dbReference type="NCBI Taxonomy" id="2593411"/>
    <lineage>
        <taxon>Bacteria</taxon>
        <taxon>Bacillati</taxon>
        <taxon>Bacillota</taxon>
        <taxon>Negativicutes</taxon>
        <taxon>Selenomonadales</taxon>
        <taxon>Selenomonadaceae</taxon>
        <taxon>Selenomonas</taxon>
    </lineage>
</organism>
<keyword evidence="1" id="KW-1133">Transmembrane helix</keyword>